<evidence type="ECO:0000259" key="4">
    <source>
        <dbReference type="Pfam" id="PF23099"/>
    </source>
</evidence>
<keyword evidence="7" id="KW-1185">Reference proteome</keyword>
<dbReference type="PANTHER" id="PTHR17695:SF11">
    <property type="entry name" value="SMALL SUBUNIT PROCESSOME COMPONENT 20 HOMOLOG"/>
    <property type="match status" value="1"/>
</dbReference>
<evidence type="ECO:0000313" key="7">
    <source>
        <dbReference type="Proteomes" id="UP000663829"/>
    </source>
</evidence>
<feature type="domain" description="U3 small nucleolar RNA-associated protein 20 N-terminal" evidence="2">
    <location>
        <begin position="970"/>
        <end position="1633"/>
    </location>
</feature>
<evidence type="ECO:0000259" key="2">
    <source>
        <dbReference type="Pfam" id="PF07539"/>
    </source>
</evidence>
<dbReference type="InterPro" id="IPR011430">
    <property type="entry name" value="UTP20_N"/>
</dbReference>
<sequence length="2863" mass="339169">MPQSNLDIAMVKKQKVKNKNQPAKSFRFLTLNERLNSININVVHRIKYDSDQLQQPQTDTTVAIIHSSYFYDSLQHWYGLNYSESFTSLYQELVPLAISLEQIVYHQDKIVNILLRYLNEHNILTVQTLLDLIVQLARDLQQDFYVYYKAKLFSEIVQLLNVKYADTNSLEINTVILEYVFQCLTYLFKYLWRTMLKDMRDVYELYSKYLFLSSANTNQQYIRTFAAESFAFLLRKIENFQPFIDYLFDQRLVGINKDENQSLHTDDDNELECLSLLFYETCSNLQHTFHSCTKTLLSCLLNKIVEQREKSLIKCETCFYRTFELLIKHTNQENSQLLWTCLLNVYQTTIVNNKQIIEICQPFYKCMKLLIQHQNEQITSEEITSCTQFLTMINPNILSENVDKDFLICHYSLVYQLMQCTNKMTDNYIHRHVVEINYRFVQYTPVELLFDHTKQIFENDLTNKYSSMKEFHYHLWNHLLANSINEEQLINWIVEYVIMMRKKNNQILLPNDRKDLVRIKLDNSSKYLSTYMPEKGLTLIENFNMQIFHETVEFFQASSTQVSNPFIIFSRLWRSFILLSSVSLSDKLLSYLVTKLKSILSSFIEKIMCDNQVSVIKPSLFSLTLIETLHFVYNNCFSTLNDLFISNISFWYKFIQCSNSIESEHVLHCVNVAMTLNQKIKNDIYREKFYNLLKDNLSSFQSNIRLLTLNILAAFDHPTRIAKIKTKQEQQNGITDNEECEENDRKRLKTEQLSVFDVCSQIEQIELSVHDYRDKVVHLQKLETDFLFFTTKYEYDVPLRYLLGLLSVNFTPIWKLITEIIGSYGAHDMIVKIGKQIFWNIINEKLLNVTEMIRTEKTSSVLLIDNHDDLLLNFYIEQIKIKENELQLYVTNEKSIDYIQYRINLWKIMEQFPNECEAKTKLLVPMILDFFHHEYYDRILVVDLQSSSNKSSFTTDLAHTTIRRLNRHLSLKTLESILNVLKHFRHSEQWYNGEYLYQFYLRLLMSSDNRIQQLAYECLLTCTRLKCSEIKSDFLLHHKDEFLPIFDNATTRKCFYDIIARMTNDNQELNVSLKHQYSFILIRILYSKLNQKRLSSTTRGRHDYIETNRKFLLQFLITYSSTSIYRQEMIYFLKLILEPFKEELFETDETKDWYETFLIKLQIDDQQQQQQQQQEEAYESFTKRLHHSLSLLKTFVSKLGKYMVSYIDYLLKFYALSIRYVDYFSSKQLSSQSLRLLLKKIRSLSYNGLQIITRLFGDNDEIYSTKMIDSLWLCCVKQYVKDLKQAKQRADIVHLLKLIGEWSCSSYLRKQFLLNYELYRIDDEDEDGKNDYFNTKISKVDIESENNYSLMKACTNILNDTHYSYKDKQFVIEIIWNLTQTDEDVEDTNIGLKIILPHIHSVLTYLTTVSNSMINKKISRISLTLKEFDILVVLCSYVDNNEVCEQLCSILVRVLRQNILKKQKISKDKKNKQPQQINVAVLKVLQKLFSYVNEPLKYVNLLAILWLKIIARDQRAQLSNLFQTLLNRIQSQENQNATEIRSVWYLERLIALNSWNSKQIEEPDYERRLESYKELTNYFQKTDFSHYQQEEGDTNLLLCLFYTCLYELNNSSELALRECSSSVIEQFIRHMTKFRLILLAEIRSILKHCSQELVRNEYIRYLALIIEYDDSDELKELKRLKNNENIDQDFFENIRHLQIHRRLRALKRLKLLNDDEQFSQNTISHYLVPIVCSFINDVLRMNSTDSGYTVNDDVYMCLTHLCKQLSWIKYQQLFVQYFRQLTSATKVLNTPQKRCLAKTINAIVDAFHFDLTKSENSTSEDLSMDRISRTIRERLLPMILTLLSQNSFSIDGLLSNSKDTSNIEEKQQQTDNTTIDEQRQQAVLVTTTCSLISIKILSYFPSVYIEQYLSTILLHLIQLLRSRLYSIREQARDYLIKCIRILGKRYLKYIIQEICENLKRGYQHFVCLHTVHSILIHLSTTTSEQNDNDIDSAIQLIVQLFTDDLFNDKTESSKASEHENSVYKPSNVPEAKTNKTYNAYELIGQMLKSPKELYTCIEPLRKQLEVTNDSKQINKCEKCLKRFQQGLITNSNLDNDILFIFTYTLLKQTSSNEQDIDNSENKKKEKEKLKAASVTTSCYLIPAEPKRDRRIQMVKTMKKTNLHCLTTWLLQLLGRLIKRQKLVEEQQQQQQQNEKLISMLDPFVHYIETCLNQTQYIDVTVAALRNLASLLQYKLPSLDKQRITNMYKKVFDLLKTYIMNTQRSNGSDMNDLLTLCYKILSYFVQRSSSDNIQLSVDEYQCLFNYIESDLLNQNRQTSAFVLLRSIMKHTKEQINIHKELRQQLDDLITTKIMVMSVQNPYERIRTSCREIFRIYLFDYEPHSKQKLKTYFDFYLLQIDYKNVDGRLSAIHVLQSIFNDLSKQQLQSYSTYFFLPIVCHLYNETDVECKKLLVNTIKVLLIKLEKQQRNDLFINIVLVWTKETETIEHRCLASQLIIRFIEVDKENFDQYVNDIFDFIQREFEIENNSIQDDDDLQRFYDHYFYNLLNILLKISIECENALHLKQLRSKWLLLLKIIDEKFLLHPHLWIRLITTQLLGIFFSASQPTYMAEKIHRLQGISSSTKSQQLNTEPLFLHYILLDKSPITKIQRLCICSCSQLKPSGISQELSEQVTKNLIYLSKIALHYELLINDDNDKEEICSIIVARCCRLATFESTKHPTETSRRSSILKWMAALALEHGTHIIKYLKQLLSIIEREIERISITDDKTSLKTLATDVFDVFKKYIGLHIVTETYAELVTERRTKRFERKQKSAVMAINQPEIVYRKKRKKQTKRIGLGKKKRTKQQSGKKQQTIINGHDKNDF</sequence>
<dbReference type="GO" id="GO:0030686">
    <property type="term" value="C:90S preribosome"/>
    <property type="evidence" value="ECO:0007669"/>
    <property type="project" value="TreeGrafter"/>
</dbReference>
<dbReference type="InterPro" id="IPR046523">
    <property type="entry name" value="UTP20_dom"/>
</dbReference>
<dbReference type="InterPro" id="IPR052575">
    <property type="entry name" value="SSU_processome_comp_20"/>
</dbReference>
<dbReference type="EMBL" id="CAJOBC010001814">
    <property type="protein sequence ID" value="CAF3700293.1"/>
    <property type="molecule type" value="Genomic_DNA"/>
</dbReference>
<protein>
    <submittedName>
        <fullName evidence="5">Uncharacterized protein</fullName>
    </submittedName>
</protein>
<reference evidence="5" key="1">
    <citation type="submission" date="2021-02" db="EMBL/GenBank/DDBJ databases">
        <authorList>
            <person name="Nowell W R."/>
        </authorList>
    </citation>
    <scope>NUCLEOTIDE SEQUENCE</scope>
</reference>
<feature type="domain" description="U3 small nucleolar RNA-associated protein 20 C-terminal" evidence="4">
    <location>
        <begin position="2489"/>
        <end position="2842"/>
    </location>
</feature>
<evidence type="ECO:0000313" key="5">
    <source>
        <dbReference type="EMBL" id="CAF0920989.1"/>
    </source>
</evidence>
<dbReference type="Pfam" id="PF20416">
    <property type="entry name" value="UTP20"/>
    <property type="match status" value="1"/>
</dbReference>
<feature type="domain" description="U3 small nucleolar RNA-associated protein 20" evidence="3">
    <location>
        <begin position="1880"/>
        <end position="2105"/>
    </location>
</feature>
<dbReference type="Pfam" id="PF23099">
    <property type="entry name" value="UTP20_C"/>
    <property type="match status" value="1"/>
</dbReference>
<dbReference type="InterPro" id="IPR016024">
    <property type="entry name" value="ARM-type_fold"/>
</dbReference>
<comment type="caution">
    <text evidence="5">The sequence shown here is derived from an EMBL/GenBank/DDBJ whole genome shotgun (WGS) entry which is preliminary data.</text>
</comment>
<organism evidence="5 7">
    <name type="scientific">Didymodactylos carnosus</name>
    <dbReference type="NCBI Taxonomy" id="1234261"/>
    <lineage>
        <taxon>Eukaryota</taxon>
        <taxon>Metazoa</taxon>
        <taxon>Spiralia</taxon>
        <taxon>Gnathifera</taxon>
        <taxon>Rotifera</taxon>
        <taxon>Eurotatoria</taxon>
        <taxon>Bdelloidea</taxon>
        <taxon>Philodinida</taxon>
        <taxon>Philodinidae</taxon>
        <taxon>Didymodactylos</taxon>
    </lineage>
</organism>
<name>A0A814AXJ2_9BILA</name>
<evidence type="ECO:0000259" key="3">
    <source>
        <dbReference type="Pfam" id="PF20416"/>
    </source>
</evidence>
<feature type="region of interest" description="Disordered" evidence="1">
    <location>
        <begin position="2826"/>
        <end position="2863"/>
    </location>
</feature>
<dbReference type="Proteomes" id="UP000681722">
    <property type="component" value="Unassembled WGS sequence"/>
</dbReference>
<evidence type="ECO:0000256" key="1">
    <source>
        <dbReference type="SAM" id="MobiDB-lite"/>
    </source>
</evidence>
<evidence type="ECO:0000313" key="6">
    <source>
        <dbReference type="EMBL" id="CAF3700293.1"/>
    </source>
</evidence>
<feature type="compositionally biased region" description="Basic residues" evidence="1">
    <location>
        <begin position="2826"/>
        <end position="2844"/>
    </location>
</feature>
<accession>A0A814AXJ2</accession>
<dbReference type="SUPFAM" id="SSF48371">
    <property type="entry name" value="ARM repeat"/>
    <property type="match status" value="2"/>
</dbReference>
<dbReference type="InterPro" id="IPR057525">
    <property type="entry name" value="UTP20_C"/>
</dbReference>
<dbReference type="EMBL" id="CAJNOQ010001814">
    <property type="protein sequence ID" value="CAF0920989.1"/>
    <property type="molecule type" value="Genomic_DNA"/>
</dbReference>
<proteinExistence type="predicted"/>
<dbReference type="OrthoDB" id="360653at2759"/>
<dbReference type="PANTHER" id="PTHR17695">
    <property type="entry name" value="SMALL SUBUNIT PROCESSOME COMPONENT 20 HOMOLOG"/>
    <property type="match status" value="1"/>
</dbReference>
<gene>
    <name evidence="5" type="ORF">GPM918_LOCUS9651</name>
    <name evidence="6" type="ORF">SRO942_LOCUS9652</name>
</gene>
<dbReference type="Pfam" id="PF07539">
    <property type="entry name" value="UTP20_N"/>
    <property type="match status" value="1"/>
</dbReference>
<dbReference type="GO" id="GO:0032040">
    <property type="term" value="C:small-subunit processome"/>
    <property type="evidence" value="ECO:0007669"/>
    <property type="project" value="TreeGrafter"/>
</dbReference>
<dbReference type="Proteomes" id="UP000663829">
    <property type="component" value="Unassembled WGS sequence"/>
</dbReference>